<dbReference type="PANTHER" id="PTHR46577">
    <property type="entry name" value="HTH-TYPE TRANSCRIPTIONAL REGULATORY PROTEIN GABR"/>
    <property type="match status" value="1"/>
</dbReference>
<name>A0AB39R4L7_9ACTN</name>
<dbReference type="SUPFAM" id="SSF53383">
    <property type="entry name" value="PLP-dependent transferases"/>
    <property type="match status" value="1"/>
</dbReference>
<evidence type="ECO:0000259" key="2">
    <source>
        <dbReference type="Pfam" id="PF00155"/>
    </source>
</evidence>
<keyword evidence="3" id="KW-0808">Transferase</keyword>
<dbReference type="GO" id="GO:0008483">
    <property type="term" value="F:transaminase activity"/>
    <property type="evidence" value="ECO:0007669"/>
    <property type="project" value="UniProtKB-KW"/>
</dbReference>
<dbReference type="InterPro" id="IPR015424">
    <property type="entry name" value="PyrdxlP-dep_Trfase"/>
</dbReference>
<dbReference type="InterPro" id="IPR015421">
    <property type="entry name" value="PyrdxlP-dep_Trfase_major"/>
</dbReference>
<feature type="region of interest" description="Disordered" evidence="1">
    <location>
        <begin position="108"/>
        <end position="139"/>
    </location>
</feature>
<dbReference type="RefSeq" id="WP_369227966.1">
    <property type="nucleotide sequence ID" value="NZ_CP163441.1"/>
</dbReference>
<keyword evidence="3" id="KW-0032">Aminotransferase</keyword>
<dbReference type="Gene3D" id="3.40.640.10">
    <property type="entry name" value="Type I PLP-dependent aspartate aminotransferase-like (Major domain)"/>
    <property type="match status" value="1"/>
</dbReference>
<dbReference type="AlphaFoldDB" id="A0AB39R4L7"/>
<accession>A0AB39R4L7</accession>
<feature type="domain" description="Aminotransferase class I/classII large" evidence="2">
    <location>
        <begin position="34"/>
        <end position="95"/>
    </location>
</feature>
<dbReference type="InterPro" id="IPR004839">
    <property type="entry name" value="Aminotransferase_I/II_large"/>
</dbReference>
<dbReference type="GO" id="GO:0030170">
    <property type="term" value="F:pyridoxal phosphate binding"/>
    <property type="evidence" value="ECO:0007669"/>
    <property type="project" value="InterPro"/>
</dbReference>
<evidence type="ECO:0000256" key="1">
    <source>
        <dbReference type="SAM" id="MobiDB-lite"/>
    </source>
</evidence>
<proteinExistence type="predicted"/>
<reference evidence="3" key="1">
    <citation type="submission" date="2024-07" db="EMBL/GenBank/DDBJ databases">
        <authorList>
            <person name="Yu S.T."/>
        </authorList>
    </citation>
    <scope>NUCLEOTIDE SEQUENCE</scope>
    <source>
        <strain evidence="3">R39</strain>
    </source>
</reference>
<evidence type="ECO:0000313" key="3">
    <source>
        <dbReference type="EMBL" id="XDQ49312.1"/>
    </source>
</evidence>
<protein>
    <submittedName>
        <fullName evidence="3">Aminotransferase class I/II-fold pyridoxal phosphate-dependent enzyme</fullName>
    </submittedName>
</protein>
<dbReference type="Pfam" id="PF00155">
    <property type="entry name" value="Aminotran_1_2"/>
    <property type="match status" value="1"/>
</dbReference>
<organism evidence="3">
    <name type="scientific">Streptomyces sp. R39</name>
    <dbReference type="NCBI Taxonomy" id="3238631"/>
    <lineage>
        <taxon>Bacteria</taxon>
        <taxon>Bacillati</taxon>
        <taxon>Actinomycetota</taxon>
        <taxon>Actinomycetes</taxon>
        <taxon>Kitasatosporales</taxon>
        <taxon>Streptomycetaceae</taxon>
        <taxon>Streptomyces</taxon>
    </lineage>
</organism>
<dbReference type="EMBL" id="CP163441">
    <property type="protein sequence ID" value="XDQ49312.1"/>
    <property type="molecule type" value="Genomic_DNA"/>
</dbReference>
<dbReference type="InterPro" id="IPR051446">
    <property type="entry name" value="HTH_trans_reg/aminotransferase"/>
</dbReference>
<sequence length="139" mass="14349">MALAALAAPEDAVAEALTGATALLPRHTGAPGCHPYGLPDLRAAVADRFPRTGLPTLPDEVLITSGAQQALALVLALLGRPGDRAMAENPSYPTHPFQHLPGQVLREEGQAGCVGHRVLPSSRHPRGPADVGQPSPSQP</sequence>
<gene>
    <name evidence="3" type="ORF">AB5J52_47635</name>
</gene>
<dbReference type="PANTHER" id="PTHR46577:SF1">
    <property type="entry name" value="HTH-TYPE TRANSCRIPTIONAL REGULATORY PROTEIN GABR"/>
    <property type="match status" value="1"/>
</dbReference>